<accession>A0A318Y4M4</accession>
<gene>
    <name evidence="3" type="ORF">LY28_02603</name>
</gene>
<evidence type="ECO:0000313" key="3">
    <source>
        <dbReference type="EMBL" id="PYG86981.1"/>
    </source>
</evidence>
<sequence>MQTREALKFDLRGKSAFFKKPDANTYAYFTYNNIHKIALLGLLGAVIGLGGYIRQKETSSFGEKQAFPEFYSKLKDLKVCIIPNTKYGYFSKKIQQFNNSVGYASKEEGGNLIVREQWLEGPSWTIYLLKDGGAGEYFERLAENLLNGRCVYIPYLGKNDHPATIENCSAVRLEPAECEYFSCLFPNDMGERGIDTSDGSENGFLFKEYVPYSMSSSLNFYEFKEFAFTNFIFKRSIFTDLTFTDCEKKLVFY</sequence>
<proteinExistence type="predicted"/>
<dbReference type="AlphaFoldDB" id="A0A318Y4M4"/>
<dbReference type="OrthoDB" id="5363158at2"/>
<dbReference type="Proteomes" id="UP000248132">
    <property type="component" value="Unassembled WGS sequence"/>
</dbReference>
<keyword evidence="1" id="KW-0051">Antiviral defense</keyword>
<keyword evidence="4" id="KW-1185">Reference proteome</keyword>
<protein>
    <submittedName>
        <fullName evidence="3">CRISPR-associated protein Cas5h</fullName>
    </submittedName>
</protein>
<dbReference type="EMBL" id="QKMR01000015">
    <property type="protein sequence ID" value="PYG86981.1"/>
    <property type="molecule type" value="Genomic_DNA"/>
</dbReference>
<keyword evidence="2" id="KW-0472">Membrane</keyword>
<evidence type="ECO:0000313" key="4">
    <source>
        <dbReference type="Proteomes" id="UP000248132"/>
    </source>
</evidence>
<comment type="caution">
    <text evidence="3">The sequence shown here is derived from an EMBL/GenBank/DDBJ whole genome shotgun (WGS) entry which is preliminary data.</text>
</comment>
<evidence type="ECO:0000256" key="2">
    <source>
        <dbReference type="SAM" id="Phobius"/>
    </source>
</evidence>
<dbReference type="InterPro" id="IPR013422">
    <property type="entry name" value="CRISPR-assoc_prot_Cas5_N"/>
</dbReference>
<feature type="transmembrane region" description="Helical" evidence="2">
    <location>
        <begin position="34"/>
        <end position="53"/>
    </location>
</feature>
<dbReference type="GO" id="GO:0051607">
    <property type="term" value="P:defense response to virus"/>
    <property type="evidence" value="ECO:0007669"/>
    <property type="project" value="UniProtKB-KW"/>
</dbReference>
<dbReference type="RefSeq" id="WP_110462619.1">
    <property type="nucleotide sequence ID" value="NZ_QKMR01000015.1"/>
</dbReference>
<name>A0A318Y4M4_9FIRM</name>
<evidence type="ECO:0000256" key="1">
    <source>
        <dbReference type="ARBA" id="ARBA00023118"/>
    </source>
</evidence>
<organism evidence="3 4">
    <name type="scientific">Ruminiclostridium sufflavum DSM 19573</name>
    <dbReference type="NCBI Taxonomy" id="1121337"/>
    <lineage>
        <taxon>Bacteria</taxon>
        <taxon>Bacillati</taxon>
        <taxon>Bacillota</taxon>
        <taxon>Clostridia</taxon>
        <taxon>Eubacteriales</taxon>
        <taxon>Oscillospiraceae</taxon>
        <taxon>Ruminiclostridium</taxon>
    </lineage>
</organism>
<keyword evidence="2" id="KW-0812">Transmembrane</keyword>
<dbReference type="NCBIfam" id="TIGR02593">
    <property type="entry name" value="CRISPR_cas5"/>
    <property type="match status" value="1"/>
</dbReference>
<reference evidence="3 4" key="1">
    <citation type="submission" date="2018-06" db="EMBL/GenBank/DDBJ databases">
        <title>Genomic Encyclopedia of Type Strains, Phase I: the one thousand microbial genomes (KMG-I) project.</title>
        <authorList>
            <person name="Kyrpides N."/>
        </authorList>
    </citation>
    <scope>NUCLEOTIDE SEQUENCE [LARGE SCALE GENOMIC DNA]</scope>
    <source>
        <strain evidence="3 4">DSM 19573</strain>
    </source>
</reference>
<dbReference type="InterPro" id="IPR013421">
    <property type="entry name" value="CRISPR-assoc_prot_Cas5_HALMA"/>
</dbReference>
<dbReference type="NCBIfam" id="TIGR02592">
    <property type="entry name" value="cas_Cas5h"/>
    <property type="match status" value="1"/>
</dbReference>
<keyword evidence="2" id="KW-1133">Transmembrane helix</keyword>